<feature type="transmembrane region" description="Helical" evidence="1">
    <location>
        <begin position="32"/>
        <end position="55"/>
    </location>
</feature>
<evidence type="ECO:0000313" key="2">
    <source>
        <dbReference type="EMBL" id="AJI78049.1"/>
    </source>
</evidence>
<dbReference type="HOGENOM" id="CLU_2463850_0_0_11"/>
<keyword evidence="1" id="KW-0812">Transmembrane</keyword>
<dbReference type="Proteomes" id="UP000031890">
    <property type="component" value="Chromosome"/>
</dbReference>
<dbReference type="AlphaFoldDB" id="A0A0B6EYP5"/>
<keyword evidence="1" id="KW-1133">Transmembrane helix</keyword>
<name>A0A0B6EYP5_9CORY</name>
<feature type="transmembrane region" description="Helical" evidence="1">
    <location>
        <begin position="9"/>
        <end position="26"/>
    </location>
</feature>
<sequence length="88" mass="9481">MEKLSTSNHVYSALVALAITAVAIPFNPGIPWFAWAGAFLLLFFATELASMFIKTGGQKEKGKKTQAVLYFSGAAALILILLLVIFFA</sequence>
<proteinExistence type="predicted"/>
<organism evidence="2 3">
    <name type="scientific">Corynebacterium singulare</name>
    <dbReference type="NCBI Taxonomy" id="161899"/>
    <lineage>
        <taxon>Bacteria</taxon>
        <taxon>Bacillati</taxon>
        <taxon>Actinomycetota</taxon>
        <taxon>Actinomycetes</taxon>
        <taxon>Mycobacteriales</taxon>
        <taxon>Corynebacteriaceae</taxon>
        <taxon>Corynebacterium</taxon>
    </lineage>
</organism>
<feature type="transmembrane region" description="Helical" evidence="1">
    <location>
        <begin position="67"/>
        <end position="87"/>
    </location>
</feature>
<evidence type="ECO:0000256" key="1">
    <source>
        <dbReference type="SAM" id="Phobius"/>
    </source>
</evidence>
<accession>A0A0B6EYP5</accession>
<reference evidence="2 3" key="1">
    <citation type="journal article" date="2015" name="Genome Announc.">
        <title>Complete Genome Sequence and Annotation of Corynebacterium singulare DSM 44357, Isolated from a Human Semen Specimen.</title>
        <authorList>
            <person name="Merten M."/>
            <person name="Brinkrolf K."/>
            <person name="Albersmeier A."/>
            <person name="Kutter Y."/>
            <person name="Ruckert C."/>
            <person name="Tauch A."/>
        </authorList>
    </citation>
    <scope>NUCLEOTIDE SEQUENCE [LARGE SCALE GENOMIC DNA]</scope>
    <source>
        <strain evidence="2">IBS B52218</strain>
    </source>
</reference>
<keyword evidence="1" id="KW-0472">Membrane</keyword>
<dbReference type="RefSeq" id="WP_042529368.1">
    <property type="nucleotide sequence ID" value="NZ_CP010827.1"/>
</dbReference>
<dbReference type="KEGG" id="csx:CSING_02490"/>
<protein>
    <submittedName>
        <fullName evidence="2">Uncharacterized protein</fullName>
    </submittedName>
</protein>
<dbReference type="EMBL" id="CP010827">
    <property type="protein sequence ID" value="AJI78049.1"/>
    <property type="molecule type" value="Genomic_DNA"/>
</dbReference>
<gene>
    <name evidence="2" type="ORF">CSING_02490</name>
</gene>
<evidence type="ECO:0000313" key="3">
    <source>
        <dbReference type="Proteomes" id="UP000031890"/>
    </source>
</evidence>